<comment type="caution">
    <text evidence="9">The sequence shown here is derived from an EMBL/GenBank/DDBJ whole genome shotgun (WGS) entry which is preliminary data.</text>
</comment>
<evidence type="ECO:0000256" key="6">
    <source>
        <dbReference type="ARBA" id="ARBA00023163"/>
    </source>
</evidence>
<name>A0A420HQQ1_9PEZI</name>
<keyword evidence="10" id="KW-1185">Reference proteome</keyword>
<reference evidence="9 10" key="1">
    <citation type="journal article" date="2018" name="BMC Genomics">
        <title>Comparative genome analyses reveal sequence features reflecting distinct modes of host-adaptation between dicot and monocot powdery mildew.</title>
        <authorList>
            <person name="Wu Y."/>
            <person name="Ma X."/>
            <person name="Pan Z."/>
            <person name="Kale S.D."/>
            <person name="Song Y."/>
            <person name="King H."/>
            <person name="Zhang Q."/>
            <person name="Presley C."/>
            <person name="Deng X."/>
            <person name="Wei C.I."/>
            <person name="Xiao S."/>
        </authorList>
    </citation>
    <scope>NUCLEOTIDE SEQUENCE [LARGE SCALE GENOMIC DNA]</scope>
    <source>
        <strain evidence="9">UMSG2</strain>
    </source>
</reference>
<dbReference type="OrthoDB" id="2123952at2759"/>
<comment type="subcellular location">
    <subcellularLocation>
        <location evidence="1">Nucleus</location>
    </subcellularLocation>
</comment>
<dbReference type="PANTHER" id="PTHR31313:SF4">
    <property type="entry name" value="CONIDIAL DEVELOPMENT PROTEIN FLUFFY"/>
    <property type="match status" value="1"/>
</dbReference>
<dbReference type="Pfam" id="PF00172">
    <property type="entry name" value="Zn_clus"/>
    <property type="match status" value="1"/>
</dbReference>
<keyword evidence="4" id="KW-0805">Transcription regulation</keyword>
<accession>A0A420HQQ1</accession>
<evidence type="ECO:0000256" key="3">
    <source>
        <dbReference type="ARBA" id="ARBA00022833"/>
    </source>
</evidence>
<evidence type="ECO:0000256" key="4">
    <source>
        <dbReference type="ARBA" id="ARBA00023015"/>
    </source>
</evidence>
<dbReference type="GO" id="GO:0008270">
    <property type="term" value="F:zinc ion binding"/>
    <property type="evidence" value="ECO:0007669"/>
    <property type="project" value="InterPro"/>
</dbReference>
<keyword evidence="2" id="KW-0479">Metal-binding</keyword>
<dbReference type="InterPro" id="IPR051615">
    <property type="entry name" value="Transcr_Regulatory_Elem"/>
</dbReference>
<dbReference type="Pfam" id="PF04082">
    <property type="entry name" value="Fungal_trans"/>
    <property type="match status" value="1"/>
</dbReference>
<dbReference type="GO" id="GO:0005634">
    <property type="term" value="C:nucleus"/>
    <property type="evidence" value="ECO:0007669"/>
    <property type="project" value="UniProtKB-SubCell"/>
</dbReference>
<keyword evidence="5" id="KW-0238">DNA-binding</keyword>
<evidence type="ECO:0000313" key="9">
    <source>
        <dbReference type="EMBL" id="RKF59746.1"/>
    </source>
</evidence>
<dbReference type="Proteomes" id="UP000286134">
    <property type="component" value="Unassembled WGS sequence"/>
</dbReference>
<evidence type="ECO:0000256" key="7">
    <source>
        <dbReference type="ARBA" id="ARBA00023242"/>
    </source>
</evidence>
<dbReference type="InterPro" id="IPR007219">
    <property type="entry name" value="XnlR_reg_dom"/>
</dbReference>
<dbReference type="CDD" id="cd00067">
    <property type="entry name" value="GAL4"/>
    <property type="match status" value="1"/>
</dbReference>
<dbReference type="InterPro" id="IPR036864">
    <property type="entry name" value="Zn2-C6_fun-type_DNA-bd_sf"/>
</dbReference>
<dbReference type="EMBL" id="MCFK01005779">
    <property type="protein sequence ID" value="RKF59746.1"/>
    <property type="molecule type" value="Genomic_DNA"/>
</dbReference>
<dbReference type="CDD" id="cd12148">
    <property type="entry name" value="fungal_TF_MHR"/>
    <property type="match status" value="1"/>
</dbReference>
<evidence type="ECO:0000256" key="2">
    <source>
        <dbReference type="ARBA" id="ARBA00022723"/>
    </source>
</evidence>
<feature type="domain" description="Zn(2)-C6 fungal-type" evidence="8">
    <location>
        <begin position="19"/>
        <end position="48"/>
    </location>
</feature>
<evidence type="ECO:0000256" key="5">
    <source>
        <dbReference type="ARBA" id="ARBA00023125"/>
    </source>
</evidence>
<dbReference type="Gene3D" id="4.10.240.10">
    <property type="entry name" value="Zn(2)-C6 fungal-type DNA-binding domain"/>
    <property type="match status" value="1"/>
</dbReference>
<dbReference type="PROSITE" id="PS50048">
    <property type="entry name" value="ZN2_CY6_FUNGAL_2"/>
    <property type="match status" value="1"/>
</dbReference>
<dbReference type="GO" id="GO:0000981">
    <property type="term" value="F:DNA-binding transcription factor activity, RNA polymerase II-specific"/>
    <property type="evidence" value="ECO:0007669"/>
    <property type="project" value="InterPro"/>
</dbReference>
<evidence type="ECO:0000259" key="8">
    <source>
        <dbReference type="PROSITE" id="PS50048"/>
    </source>
</evidence>
<dbReference type="InterPro" id="IPR001138">
    <property type="entry name" value="Zn2Cys6_DnaBD"/>
</dbReference>
<dbReference type="STRING" id="212602.A0A420HQQ1"/>
<protein>
    <submittedName>
        <fullName evidence="9">Nitrogen assimilation transcription factor nirA</fullName>
    </submittedName>
</protein>
<keyword evidence="3" id="KW-0862">Zinc</keyword>
<gene>
    <name evidence="9" type="ORF">OnM2_057037</name>
</gene>
<keyword evidence="7" id="KW-0539">Nucleus</keyword>
<dbReference type="PANTHER" id="PTHR31313">
    <property type="entry name" value="TY1 ENHANCER ACTIVATOR"/>
    <property type="match status" value="1"/>
</dbReference>
<organism evidence="9 10">
    <name type="scientific">Erysiphe neolycopersici</name>
    <dbReference type="NCBI Taxonomy" id="212602"/>
    <lineage>
        <taxon>Eukaryota</taxon>
        <taxon>Fungi</taxon>
        <taxon>Dikarya</taxon>
        <taxon>Ascomycota</taxon>
        <taxon>Pezizomycotina</taxon>
        <taxon>Leotiomycetes</taxon>
        <taxon>Erysiphales</taxon>
        <taxon>Erysiphaceae</taxon>
        <taxon>Erysiphe</taxon>
    </lineage>
</organism>
<dbReference type="GO" id="GO:0003677">
    <property type="term" value="F:DNA binding"/>
    <property type="evidence" value="ECO:0007669"/>
    <property type="project" value="UniProtKB-KW"/>
</dbReference>
<dbReference type="SMART" id="SM00066">
    <property type="entry name" value="GAL4"/>
    <property type="match status" value="1"/>
</dbReference>
<evidence type="ECO:0000256" key="1">
    <source>
        <dbReference type="ARBA" id="ARBA00004123"/>
    </source>
</evidence>
<evidence type="ECO:0000313" key="10">
    <source>
        <dbReference type="Proteomes" id="UP000286134"/>
    </source>
</evidence>
<dbReference type="GO" id="GO:0006351">
    <property type="term" value="P:DNA-templated transcription"/>
    <property type="evidence" value="ECO:0007669"/>
    <property type="project" value="InterPro"/>
</dbReference>
<dbReference type="AlphaFoldDB" id="A0A420HQQ1"/>
<dbReference type="SUPFAM" id="SSF57701">
    <property type="entry name" value="Zn2/Cys6 DNA-binding domain"/>
    <property type="match status" value="1"/>
</dbReference>
<sequence>MSGGNLKRRRGPENITQNECTECRKKRSKCDGQKPCKRCVAQGVQCNYIIPVHQSKQQLRGELEQLKLKEKQQEMLISALLSNDFSESQLEQLRNGDPVTIILQDMETVISDPEVLKNNLGTFQTDIAYDTSSVKTEVSLVTTPIINDNNKNEPNIDIRNYSEQSNYQPNCGNSFNKLRPPDSSKTRVYFSKKYPNLSNIDTITSKSRDFVDQPKSKCMELEILNQSTGWTTLSSDKTWINHLLMLYFCWEYPIFAPLSKDHFLKDFKNGNRRYCSSLLVNSILAAACRFSAQPRARLDPTDSKTAGDQFFTEAVKILESGEDLFSITKIQALNVLSIREAACGRSSDSIFYSSQAIKLAVEMKLHVDLNITIRKDSELKKHTVLLATFWGAFALDQAWSLSCGRLPRFSENIKFVKKPRMVQRQGSANWAQFSKDDPAKSEIVSSQASNDWNAFVTFCDLSDIIYRSLYILYSPIEEITSIKLLACYTEYLHWYDSNPTKMRLGEAHTPAILFSHVFYHYTILLLFRPLIKVDITNSNVSPREVCLEASDAISSLVNSYNELYTLHHAPALVPYIVLISSITKLAIYRNSGVDINNFKEGFDNLKLMTSSNATAFFGLEILKYLVEHDGTLKGLDLNKKGFEQNMNFLENLLCEKVILKNIGNHKNRKNEDYMFQANSPGDTGFSMMK</sequence>
<proteinExistence type="predicted"/>
<keyword evidence="6" id="KW-0804">Transcription</keyword>